<evidence type="ECO:0000313" key="3">
    <source>
        <dbReference type="Proteomes" id="UP000257136"/>
    </source>
</evidence>
<keyword evidence="1" id="KW-1133">Transmembrane helix</keyword>
<sequence length="178" mass="20384">MTLFSKYEYLKQNRLSDVIRLISVLGIDDNYSFRKNDGLTKTLNGKPKSAKDWFEIATEHPEFFKFNVAGDSVVLLFRSLVKPDLNDKREPLSIDQTQKLIDQAITLHDKQIARLQKNSFLMPIITAIIASLTTGIIAYFTLKSNNESIKNIDKKVDNIVLMMKQNSNSEKDKSVKKK</sequence>
<keyword evidence="1" id="KW-0472">Membrane</keyword>
<reference evidence="2 3" key="1">
    <citation type="submission" date="2018-08" db="EMBL/GenBank/DDBJ databases">
        <title>Genomic Encyclopedia of Archaeal and Bacterial Type Strains, Phase II (KMG-II): from individual species to whole genera.</title>
        <authorList>
            <person name="Goeker M."/>
        </authorList>
    </citation>
    <scope>NUCLEOTIDE SEQUENCE [LARGE SCALE GENOMIC DNA]</scope>
    <source>
        <strain evidence="2 3">DSM 100880</strain>
    </source>
</reference>
<evidence type="ECO:0000256" key="1">
    <source>
        <dbReference type="SAM" id="Phobius"/>
    </source>
</evidence>
<name>A0A3E0EP78_9FLAO</name>
<keyword evidence="3" id="KW-1185">Reference proteome</keyword>
<proteinExistence type="predicted"/>
<evidence type="ECO:0000313" key="2">
    <source>
        <dbReference type="EMBL" id="REH00045.1"/>
    </source>
</evidence>
<protein>
    <submittedName>
        <fullName evidence="2">Uncharacterized protein</fullName>
    </submittedName>
</protein>
<organism evidence="2 3">
    <name type="scientific">Flavobacterium aquicola</name>
    <dbReference type="NCBI Taxonomy" id="1682742"/>
    <lineage>
        <taxon>Bacteria</taxon>
        <taxon>Pseudomonadati</taxon>
        <taxon>Bacteroidota</taxon>
        <taxon>Flavobacteriia</taxon>
        <taxon>Flavobacteriales</taxon>
        <taxon>Flavobacteriaceae</taxon>
        <taxon>Flavobacterium</taxon>
    </lineage>
</organism>
<dbReference type="RefSeq" id="WP_115811079.1">
    <property type="nucleotide sequence ID" value="NZ_QUNI01000003.1"/>
</dbReference>
<dbReference type="OrthoDB" id="7850496at2"/>
<feature type="transmembrane region" description="Helical" evidence="1">
    <location>
        <begin position="120"/>
        <end position="142"/>
    </location>
</feature>
<dbReference type="Proteomes" id="UP000257136">
    <property type="component" value="Unassembled WGS sequence"/>
</dbReference>
<gene>
    <name evidence="2" type="ORF">C8P67_10311</name>
</gene>
<keyword evidence="1" id="KW-0812">Transmembrane</keyword>
<dbReference type="AlphaFoldDB" id="A0A3E0EP78"/>
<accession>A0A3E0EP78</accession>
<comment type="caution">
    <text evidence="2">The sequence shown here is derived from an EMBL/GenBank/DDBJ whole genome shotgun (WGS) entry which is preliminary data.</text>
</comment>
<dbReference type="EMBL" id="QUNI01000003">
    <property type="protein sequence ID" value="REH00045.1"/>
    <property type="molecule type" value="Genomic_DNA"/>
</dbReference>